<dbReference type="AlphaFoldDB" id="A0A8T0TFJ3"/>
<evidence type="ECO:0000256" key="1">
    <source>
        <dbReference type="SAM" id="MobiDB-lite"/>
    </source>
</evidence>
<feature type="transmembrane region" description="Helical" evidence="2">
    <location>
        <begin position="233"/>
        <end position="257"/>
    </location>
</feature>
<feature type="transmembrane region" description="Helical" evidence="2">
    <location>
        <begin position="32"/>
        <end position="50"/>
    </location>
</feature>
<dbReference type="Proteomes" id="UP000823388">
    <property type="component" value="Chromosome 4N"/>
</dbReference>
<feature type="region of interest" description="Disordered" evidence="1">
    <location>
        <begin position="1"/>
        <end position="20"/>
    </location>
</feature>
<proteinExistence type="predicted"/>
<reference evidence="3" key="1">
    <citation type="submission" date="2020-05" db="EMBL/GenBank/DDBJ databases">
        <title>WGS assembly of Panicum virgatum.</title>
        <authorList>
            <person name="Lovell J.T."/>
            <person name="Jenkins J."/>
            <person name="Shu S."/>
            <person name="Juenger T.E."/>
            <person name="Schmutz J."/>
        </authorList>
    </citation>
    <scope>NUCLEOTIDE SEQUENCE</scope>
    <source>
        <strain evidence="3">AP13</strain>
    </source>
</reference>
<evidence type="ECO:0008006" key="5">
    <source>
        <dbReference type="Google" id="ProtNLM"/>
    </source>
</evidence>
<feature type="transmembrane region" description="Helical" evidence="2">
    <location>
        <begin position="134"/>
        <end position="156"/>
    </location>
</feature>
<name>A0A8T0TFJ3_PANVG</name>
<dbReference type="EMBL" id="CM029044">
    <property type="protein sequence ID" value="KAG2607905.1"/>
    <property type="molecule type" value="Genomic_DNA"/>
</dbReference>
<gene>
    <name evidence="3" type="ORF">PVAP13_4NG297000</name>
</gene>
<sequence>MFNTMKQMASSPRGPHQTCRDSRCRCSSFSKLFFFMATLSLAFTVLSIIVSFLPQAYYYLPIVLVPTLLFIVISLYNGRRRDPAITLGDNDPDKDDRERSYQLSMSMTGISFAGALGTLIGYHKNYSNRASHVYVILSIYFMLGAAVTCLFVLLLSRLLQGRNDWKKTAVGNAIVLGLLVLAVLVVAATFLGGVLAATPFPVAIAAAIWYVVEYNIVPPGGLDAAFSREEELKLMYTGAMTAMSLTFGSVMTTFAGFLGGEDKGGRLEVFIFFTVSCFVTSVSLGVVTFRAPKKASVVAAAIALGCLTMVLLVLAVLAMVSYVG</sequence>
<organism evidence="3 4">
    <name type="scientific">Panicum virgatum</name>
    <name type="common">Blackwell switchgrass</name>
    <dbReference type="NCBI Taxonomy" id="38727"/>
    <lineage>
        <taxon>Eukaryota</taxon>
        <taxon>Viridiplantae</taxon>
        <taxon>Streptophyta</taxon>
        <taxon>Embryophyta</taxon>
        <taxon>Tracheophyta</taxon>
        <taxon>Spermatophyta</taxon>
        <taxon>Magnoliopsida</taxon>
        <taxon>Liliopsida</taxon>
        <taxon>Poales</taxon>
        <taxon>Poaceae</taxon>
        <taxon>PACMAD clade</taxon>
        <taxon>Panicoideae</taxon>
        <taxon>Panicodae</taxon>
        <taxon>Paniceae</taxon>
        <taxon>Panicinae</taxon>
        <taxon>Panicum</taxon>
        <taxon>Panicum sect. Hiantes</taxon>
    </lineage>
</organism>
<keyword evidence="4" id="KW-1185">Reference proteome</keyword>
<feature type="transmembrane region" description="Helical" evidence="2">
    <location>
        <begin position="194"/>
        <end position="212"/>
    </location>
</feature>
<keyword evidence="2" id="KW-0812">Transmembrane</keyword>
<evidence type="ECO:0000313" key="4">
    <source>
        <dbReference type="Proteomes" id="UP000823388"/>
    </source>
</evidence>
<feature type="transmembrane region" description="Helical" evidence="2">
    <location>
        <begin position="269"/>
        <end position="289"/>
    </location>
</feature>
<feature type="transmembrane region" description="Helical" evidence="2">
    <location>
        <begin position="296"/>
        <end position="323"/>
    </location>
</feature>
<protein>
    <recommendedName>
        <fullName evidence="5">Transmembrane protein</fullName>
    </recommendedName>
</protein>
<feature type="transmembrane region" description="Helical" evidence="2">
    <location>
        <begin position="56"/>
        <end position="76"/>
    </location>
</feature>
<evidence type="ECO:0000313" key="3">
    <source>
        <dbReference type="EMBL" id="KAG2607905.1"/>
    </source>
</evidence>
<feature type="transmembrane region" description="Helical" evidence="2">
    <location>
        <begin position="168"/>
        <end position="188"/>
    </location>
</feature>
<accession>A0A8T0TFJ3</accession>
<evidence type="ECO:0000256" key="2">
    <source>
        <dbReference type="SAM" id="Phobius"/>
    </source>
</evidence>
<comment type="caution">
    <text evidence="3">The sequence shown here is derived from an EMBL/GenBank/DDBJ whole genome shotgun (WGS) entry which is preliminary data.</text>
</comment>
<feature type="compositionally biased region" description="Polar residues" evidence="1">
    <location>
        <begin position="1"/>
        <end position="10"/>
    </location>
</feature>
<feature type="transmembrane region" description="Helical" evidence="2">
    <location>
        <begin position="103"/>
        <end position="122"/>
    </location>
</feature>
<keyword evidence="2" id="KW-1133">Transmembrane helix</keyword>
<keyword evidence="2" id="KW-0472">Membrane</keyword>